<feature type="compositionally biased region" description="Polar residues" evidence="1">
    <location>
        <begin position="340"/>
        <end position="361"/>
    </location>
</feature>
<feature type="region of interest" description="Disordered" evidence="1">
    <location>
        <begin position="822"/>
        <end position="841"/>
    </location>
</feature>
<reference evidence="2" key="1">
    <citation type="submission" date="2023-06" db="EMBL/GenBank/DDBJ databases">
        <authorList>
            <consortium name="Lawrence Berkeley National Laboratory"/>
            <person name="Ahrendt S."/>
            <person name="Sahu N."/>
            <person name="Indic B."/>
            <person name="Wong-Bajracharya J."/>
            <person name="Merenyi Z."/>
            <person name="Ke H.-M."/>
            <person name="Monk M."/>
            <person name="Kocsube S."/>
            <person name="Drula E."/>
            <person name="Lipzen A."/>
            <person name="Balint B."/>
            <person name="Henrissat B."/>
            <person name="Andreopoulos B."/>
            <person name="Martin F.M."/>
            <person name="Harder C.B."/>
            <person name="Rigling D."/>
            <person name="Ford K.L."/>
            <person name="Foster G.D."/>
            <person name="Pangilinan J."/>
            <person name="Papanicolaou A."/>
            <person name="Barry K."/>
            <person name="LaButti K."/>
            <person name="Viragh M."/>
            <person name="Koriabine M."/>
            <person name="Yan M."/>
            <person name="Riley R."/>
            <person name="Champramary S."/>
            <person name="Plett K.L."/>
            <person name="Tsai I.J."/>
            <person name="Slot J."/>
            <person name="Sipos G."/>
            <person name="Plett J."/>
            <person name="Nagy L.G."/>
            <person name="Grigoriev I.V."/>
        </authorList>
    </citation>
    <scope>NUCLEOTIDE SEQUENCE</scope>
    <source>
        <strain evidence="2">HWK02</strain>
    </source>
</reference>
<feature type="compositionally biased region" description="Polar residues" evidence="1">
    <location>
        <begin position="596"/>
        <end position="610"/>
    </location>
</feature>
<feature type="compositionally biased region" description="Low complexity" evidence="1">
    <location>
        <begin position="101"/>
        <end position="111"/>
    </location>
</feature>
<feature type="region of interest" description="Disordered" evidence="1">
    <location>
        <begin position="333"/>
        <end position="368"/>
    </location>
</feature>
<evidence type="ECO:0000313" key="3">
    <source>
        <dbReference type="Proteomes" id="UP001175228"/>
    </source>
</evidence>
<gene>
    <name evidence="2" type="ORF">EDD18DRAFT_1346795</name>
</gene>
<accession>A0AA39V1W0</accession>
<feature type="region of interest" description="Disordered" evidence="1">
    <location>
        <begin position="521"/>
        <end position="564"/>
    </location>
</feature>
<feature type="region of interest" description="Disordered" evidence="1">
    <location>
        <begin position="590"/>
        <end position="610"/>
    </location>
</feature>
<feature type="region of interest" description="Disordered" evidence="1">
    <location>
        <begin position="1033"/>
        <end position="1056"/>
    </location>
</feature>
<name>A0AA39V1W0_9AGAR</name>
<protein>
    <submittedName>
        <fullName evidence="2">Uncharacterized protein</fullName>
    </submittedName>
</protein>
<dbReference type="AlphaFoldDB" id="A0AA39V1W0"/>
<proteinExistence type="predicted"/>
<dbReference type="EMBL" id="JAUEPU010000005">
    <property type="protein sequence ID" value="KAK0502215.1"/>
    <property type="molecule type" value="Genomic_DNA"/>
</dbReference>
<feature type="compositionally biased region" description="Polar residues" evidence="1">
    <location>
        <begin position="112"/>
        <end position="123"/>
    </location>
</feature>
<evidence type="ECO:0000256" key="1">
    <source>
        <dbReference type="SAM" id="MobiDB-lite"/>
    </source>
</evidence>
<feature type="compositionally biased region" description="Basic and acidic residues" evidence="1">
    <location>
        <begin position="1033"/>
        <end position="1047"/>
    </location>
</feature>
<dbReference type="Proteomes" id="UP001175228">
    <property type="component" value="Unassembled WGS sequence"/>
</dbReference>
<keyword evidence="3" id="KW-1185">Reference proteome</keyword>
<feature type="region of interest" description="Disordered" evidence="1">
    <location>
        <begin position="89"/>
        <end position="123"/>
    </location>
</feature>
<evidence type="ECO:0000313" key="2">
    <source>
        <dbReference type="EMBL" id="KAK0502215.1"/>
    </source>
</evidence>
<organism evidence="2 3">
    <name type="scientific">Armillaria luteobubalina</name>
    <dbReference type="NCBI Taxonomy" id="153913"/>
    <lineage>
        <taxon>Eukaryota</taxon>
        <taxon>Fungi</taxon>
        <taxon>Dikarya</taxon>
        <taxon>Basidiomycota</taxon>
        <taxon>Agaricomycotina</taxon>
        <taxon>Agaricomycetes</taxon>
        <taxon>Agaricomycetidae</taxon>
        <taxon>Agaricales</taxon>
        <taxon>Marasmiineae</taxon>
        <taxon>Physalacriaceae</taxon>
        <taxon>Armillaria</taxon>
    </lineage>
</organism>
<comment type="caution">
    <text evidence="2">The sequence shown here is derived from an EMBL/GenBank/DDBJ whole genome shotgun (WGS) entry which is preliminary data.</text>
</comment>
<sequence>MSVNDEQAQMNWARYFLPLYRSIRRQDRACLDAFLYGLFAAYTDRFRGTLCAKLGTPTADLRDPTSLGQWRRKALKMLSDLLRHLDVTEPTTSLPLPPPSSASLAIDSSSSNVPENATASGAITSSLPTPRLILVPQLRRSVRLVGKSRDTTQDTSASVEHTPTSMAAVIAQQDDSVNSPMLMHFIGLYCYQMPGRKVFPPEQDQFLQNRLVPEYVEERSLTGSSARSLNRCFKTFIDAYPLPNASEETRNRRKKQMSSRIYRCLHSRNMTTRGKAKEILRPKRKRARNVFEIYLNSVCNNKDEGFAAAVREEVAKEEAKALGIAMDHPDVANNDHDQSDTMAQPDTTTTSNIDSNETSRATKVPRKSAKVLRDGKILQIKRRVAKERLATEPPEVQRELQRIAEKEAKEIRDMRSRDPNNVTTQRVFSMIDDLEPLMQQLSQLLGEIGWSFTFLAGGFEPGGEGPRTFIMNYGWNDKNQDFRTWHRDFDTHVHNAFKDFLLTIYTPERRVEFESSLKKAEEARQEAEEQDEAVNQQEAEENNGAVDQQETEEDNNTINKRGEGAADAGVDANQQEMSDALVQHCRPPTWLEGSATDVSNRDGCQNDTQGSEAEEIHMFVSPSDLQLHGPGAPHQRDLASLSGPLPNFTTNSNASLSLAINTSIVPNASEAHADLLPVSVPEDLVSSASPNLLMTSGASTRTFSTFPLGGEIDPQWMGSSSWVDTWSPYLGFDGVNTSELDLSFFDTGEGDKTPGFNIPLSSEPLERWNESVNTPDILQGSYMSSVPSVHVNDNSDINIQLPSLSAFRSHSLAVGSSADLSPFQGSPINPNRNISPLRDDRVPPSVEERTMNLTSERILRPRVRLEEHPRVTMRKDVSVKISDSEKIFLSAGLGSAFDNCVELWMKFELCSAISKDRLCLDKQPVVLTKYLSAKKLRPDLPELSMEQQHSLISELQRWWEDIRPVYRPTNTSGDLPIADYASLKKKGSYGMMQVMHALRWWGTLKSEMALWTTLVSEVSDCFSVMLEGADKGELRDKNVKRGSDRNKPSRKQTRRQ</sequence>
<feature type="compositionally biased region" description="Polar residues" evidence="1">
    <location>
        <begin position="823"/>
        <end position="834"/>
    </location>
</feature>